<dbReference type="STRING" id="6239.R52.6.1"/>
<dbReference type="KEGG" id="cel:CELE_R52.6"/>
<dbReference type="InParanoid" id="O17291"/>
<dbReference type="AlphaFoldDB" id="O17291"/>
<dbReference type="UCSC" id="R52.6">
    <property type="organism name" value="c. elegans"/>
</dbReference>
<sequence length="202" mass="22393">METIFSFFSKHLFDMNIFCSIVLCFVITITECCMRTIPPDDAYISSTLPYEETTEMMTTMETSTMTEKVCPEMPAATACMDLTTLGWTLELGEVDGCPVVQCKGGLIPWVLSRNYLIQPKLYPGIDDLHLILPVPPTTLAGMGGKSFYEYYGLVCGVADGNPVWMMSKYPNGLIDYGRVEPIVGADGSYDGKQAQIREVECK</sequence>
<keyword evidence="3" id="KW-1185">Reference proteome</keyword>
<dbReference type="AGR" id="WB:WBGene00020078"/>
<evidence type="ECO:0000313" key="4">
    <source>
        <dbReference type="WormBase" id="R52.6"/>
    </source>
</evidence>
<dbReference type="HOGENOM" id="CLU_105165_0_0_1"/>
<dbReference type="InterPro" id="IPR003326">
    <property type="entry name" value="TRA-1_regulated"/>
</dbReference>
<dbReference type="InterPro" id="IPR001507">
    <property type="entry name" value="ZP_dom"/>
</dbReference>
<organism evidence="2 3">
    <name type="scientific">Caenorhabditis elegans</name>
    <dbReference type="NCBI Taxonomy" id="6239"/>
    <lineage>
        <taxon>Eukaryota</taxon>
        <taxon>Metazoa</taxon>
        <taxon>Ecdysozoa</taxon>
        <taxon>Nematoda</taxon>
        <taxon>Chromadorea</taxon>
        <taxon>Rhabditida</taxon>
        <taxon>Rhabditina</taxon>
        <taxon>Rhabditomorpha</taxon>
        <taxon>Rhabditoidea</taxon>
        <taxon>Rhabditidae</taxon>
        <taxon>Peloderinae</taxon>
        <taxon>Caenorhabditis</taxon>
    </lineage>
</organism>
<evidence type="ECO:0000259" key="1">
    <source>
        <dbReference type="PROSITE" id="PS51034"/>
    </source>
</evidence>
<dbReference type="Bgee" id="WBGene00020078">
    <property type="expression patterns" value="Expressed in embryo and 1 other cell type or tissue"/>
</dbReference>
<dbReference type="CTD" id="187880"/>
<evidence type="ECO:0000313" key="2">
    <source>
        <dbReference type="EMBL" id="CCD67116.1"/>
    </source>
</evidence>
<dbReference type="PROSITE" id="PS51034">
    <property type="entry name" value="ZP_2"/>
    <property type="match status" value="1"/>
</dbReference>
<dbReference type="PhylomeDB" id="O17291"/>
<dbReference type="OrthoDB" id="5908059at2759"/>
<dbReference type="GeneID" id="187880"/>
<proteinExistence type="predicted"/>
<dbReference type="EMBL" id="BX284602">
    <property type="protein sequence ID" value="CCD67116.1"/>
    <property type="molecule type" value="Genomic_DNA"/>
</dbReference>
<name>O17291_CAEEL</name>
<dbReference type="WormBase" id="R52.6">
    <property type="protein sequence ID" value="CE45642"/>
    <property type="gene ID" value="WBGene00020078"/>
</dbReference>
<dbReference type="RefSeq" id="NP_494185.2">
    <property type="nucleotide sequence ID" value="NM_061784.2"/>
</dbReference>
<gene>
    <name evidence="2" type="ORF">CELE_R52.6</name>
    <name evidence="2 4" type="ORF">R52.6</name>
</gene>
<evidence type="ECO:0000313" key="3">
    <source>
        <dbReference type="Proteomes" id="UP000001940"/>
    </source>
</evidence>
<dbReference type="FunCoup" id="O17291">
    <property type="interactions" value="173"/>
</dbReference>
<reference evidence="2 3" key="1">
    <citation type="journal article" date="1998" name="Science">
        <title>Genome sequence of the nematode C. elegans: a platform for investigating biology.</title>
        <authorList>
            <consortium name="The C. elegans sequencing consortium"/>
            <person name="Sulson J.E."/>
            <person name="Waterston R."/>
        </authorList>
    </citation>
    <scope>NUCLEOTIDE SEQUENCE [LARGE SCALE GENOMIC DNA]</scope>
    <source>
        <strain evidence="2 3">Bristol N2</strain>
    </source>
</reference>
<dbReference type="Proteomes" id="UP000001940">
    <property type="component" value="Chromosome II"/>
</dbReference>
<feature type="domain" description="ZP" evidence="1">
    <location>
        <begin position="1"/>
        <end position="40"/>
    </location>
</feature>
<dbReference type="PaxDb" id="6239-R52.6"/>
<protein>
    <submittedName>
        <fullName evidence="2">ZP domain-containing protein</fullName>
    </submittedName>
</protein>
<accession>O17291</accession>
<dbReference type="Pfam" id="PF02343">
    <property type="entry name" value="TRA-1_regulated"/>
    <property type="match status" value="1"/>
</dbReference>